<evidence type="ECO:0000256" key="6">
    <source>
        <dbReference type="ARBA" id="ARBA00023136"/>
    </source>
</evidence>
<dbReference type="GO" id="GO:0005886">
    <property type="term" value="C:plasma membrane"/>
    <property type="evidence" value="ECO:0007669"/>
    <property type="project" value="UniProtKB-SubCell"/>
</dbReference>
<feature type="domain" description="Prepilin peptidase A24 N-terminal" evidence="9">
    <location>
        <begin position="14"/>
        <end position="93"/>
    </location>
</feature>
<dbReference type="PANTHER" id="PTHR30487">
    <property type="entry name" value="TYPE 4 PREPILIN-LIKE PROTEINS LEADER PEPTIDE-PROCESSING ENZYME"/>
    <property type="match status" value="1"/>
</dbReference>
<reference evidence="10" key="1">
    <citation type="journal article" date="2020" name="mSystems">
        <title>Genome- and Community-Level Interaction Insights into Carbon Utilization and Element Cycling Functions of Hydrothermarchaeota in Hydrothermal Sediment.</title>
        <authorList>
            <person name="Zhou Z."/>
            <person name="Liu Y."/>
            <person name="Xu W."/>
            <person name="Pan J."/>
            <person name="Luo Z.H."/>
            <person name="Li M."/>
        </authorList>
    </citation>
    <scope>NUCLEOTIDE SEQUENCE [LARGE SCALE GENOMIC DNA]</scope>
    <source>
        <strain evidence="10">SpSt-902</strain>
    </source>
</reference>
<gene>
    <name evidence="10" type="ORF">ENX03_00985</name>
</gene>
<comment type="caution">
    <text evidence="10">The sequence shown here is derived from an EMBL/GenBank/DDBJ whole genome shotgun (WGS) entry which is preliminary data.</text>
</comment>
<evidence type="ECO:0000256" key="1">
    <source>
        <dbReference type="ARBA" id="ARBA00004651"/>
    </source>
</evidence>
<dbReference type="Pfam" id="PF01478">
    <property type="entry name" value="Peptidase_A24"/>
    <property type="match status" value="1"/>
</dbReference>
<feature type="transmembrane region" description="Helical" evidence="7">
    <location>
        <begin position="198"/>
        <end position="215"/>
    </location>
</feature>
<dbReference type="AlphaFoldDB" id="A0A7C3LW80"/>
<comment type="subcellular location">
    <subcellularLocation>
        <location evidence="1">Cell membrane</location>
        <topology evidence="1">Multi-pass membrane protein</topology>
    </subcellularLocation>
</comment>
<evidence type="ECO:0000256" key="4">
    <source>
        <dbReference type="ARBA" id="ARBA00022692"/>
    </source>
</evidence>
<evidence type="ECO:0000256" key="7">
    <source>
        <dbReference type="SAM" id="Phobius"/>
    </source>
</evidence>
<feature type="transmembrane region" description="Helical" evidence="7">
    <location>
        <begin position="6"/>
        <end position="26"/>
    </location>
</feature>
<keyword evidence="5 7" id="KW-1133">Transmembrane helix</keyword>
<feature type="transmembrane region" description="Helical" evidence="7">
    <location>
        <begin position="227"/>
        <end position="247"/>
    </location>
</feature>
<comment type="similarity">
    <text evidence="2">Belongs to the peptidase A24 family.</text>
</comment>
<dbReference type="PANTHER" id="PTHR30487:SF0">
    <property type="entry name" value="PREPILIN LEADER PEPTIDASE_N-METHYLTRANSFERASE-RELATED"/>
    <property type="match status" value="1"/>
</dbReference>
<accession>A0A7C3LW80</accession>
<evidence type="ECO:0000256" key="5">
    <source>
        <dbReference type="ARBA" id="ARBA00022989"/>
    </source>
</evidence>
<dbReference type="InterPro" id="IPR000045">
    <property type="entry name" value="Prepilin_IV_endopep_pep"/>
</dbReference>
<proteinExistence type="inferred from homology"/>
<dbReference type="GO" id="GO:0006465">
    <property type="term" value="P:signal peptide processing"/>
    <property type="evidence" value="ECO:0007669"/>
    <property type="project" value="TreeGrafter"/>
</dbReference>
<feature type="domain" description="Prepilin type IV endopeptidase peptidase" evidence="8">
    <location>
        <begin position="107"/>
        <end position="208"/>
    </location>
</feature>
<keyword evidence="6 7" id="KW-0472">Membrane</keyword>
<keyword evidence="3" id="KW-1003">Cell membrane</keyword>
<organism evidence="10">
    <name type="scientific">Leptospirillum ferriphilum</name>
    <dbReference type="NCBI Taxonomy" id="178606"/>
    <lineage>
        <taxon>Bacteria</taxon>
        <taxon>Pseudomonadati</taxon>
        <taxon>Nitrospirota</taxon>
        <taxon>Nitrospiria</taxon>
        <taxon>Nitrospirales</taxon>
        <taxon>Nitrospiraceae</taxon>
        <taxon>Leptospirillum</taxon>
    </lineage>
</organism>
<dbReference type="GO" id="GO:0004190">
    <property type="term" value="F:aspartic-type endopeptidase activity"/>
    <property type="evidence" value="ECO:0007669"/>
    <property type="project" value="InterPro"/>
</dbReference>
<name>A0A7C3LW80_9BACT</name>
<evidence type="ECO:0000259" key="9">
    <source>
        <dbReference type="Pfam" id="PF06750"/>
    </source>
</evidence>
<evidence type="ECO:0000256" key="3">
    <source>
        <dbReference type="ARBA" id="ARBA00022475"/>
    </source>
</evidence>
<evidence type="ECO:0000256" key="2">
    <source>
        <dbReference type="ARBA" id="ARBA00005801"/>
    </source>
</evidence>
<dbReference type="InterPro" id="IPR050882">
    <property type="entry name" value="Prepilin_peptidase/N-MTase"/>
</dbReference>
<dbReference type="Pfam" id="PF06750">
    <property type="entry name" value="A24_N_bact"/>
    <property type="match status" value="1"/>
</dbReference>
<feature type="transmembrane region" description="Helical" evidence="7">
    <location>
        <begin position="76"/>
        <end position="96"/>
    </location>
</feature>
<dbReference type="Gene3D" id="1.20.120.1220">
    <property type="match status" value="1"/>
</dbReference>
<dbReference type="EMBL" id="DTMM01000018">
    <property type="protein sequence ID" value="HFT92518.1"/>
    <property type="molecule type" value="Genomic_DNA"/>
</dbReference>
<feature type="transmembrane region" description="Helical" evidence="7">
    <location>
        <begin position="102"/>
        <end position="118"/>
    </location>
</feature>
<evidence type="ECO:0000259" key="8">
    <source>
        <dbReference type="Pfam" id="PF01478"/>
    </source>
</evidence>
<keyword evidence="4 7" id="KW-0812">Transmembrane</keyword>
<dbReference type="InterPro" id="IPR010627">
    <property type="entry name" value="Prepilin_pept_A24_N"/>
</dbReference>
<feature type="transmembrane region" description="Helical" evidence="7">
    <location>
        <begin position="150"/>
        <end position="169"/>
    </location>
</feature>
<protein>
    <submittedName>
        <fullName evidence="10">Prepilin peptidase</fullName>
    </submittedName>
</protein>
<sequence>MSDNLFQGFIYFLAGLFWGSFLGLIADRVPKGESIAHPPSRCSNCQTRLSYRDLIPVWSWLSHRGRCQYCGHSIDPFLLVSELGTGLFFGFLPLVFSGFRQQLVVAVFFSFAFPLSLIDLRYRRLPHALTWSAAFCGILSSWFGPEKLLWSFWGFLSGFLLLGMIAYFYPKGMGMGDAFWIGAIGTFVGATGVMETLFLSSLLALIATIPLYILIRPGERNLSWHKLSLPFGPFLSVSALLIMSSPVDWINKLLSAPPLNLPFLT</sequence>
<evidence type="ECO:0000313" key="10">
    <source>
        <dbReference type="EMBL" id="HFT92518.1"/>
    </source>
</evidence>